<evidence type="ECO:0000313" key="4">
    <source>
        <dbReference type="Proteomes" id="UP000662747"/>
    </source>
</evidence>
<dbReference type="InterPro" id="IPR038607">
    <property type="entry name" value="PhoD-like_sf"/>
</dbReference>
<keyword evidence="4" id="KW-1185">Reference proteome</keyword>
<dbReference type="EMBL" id="CP071090">
    <property type="protein sequence ID" value="QSQ26080.1"/>
    <property type="molecule type" value="Genomic_DNA"/>
</dbReference>
<dbReference type="Proteomes" id="UP000662747">
    <property type="component" value="Chromosome"/>
</dbReference>
<evidence type="ECO:0000313" key="3">
    <source>
        <dbReference type="EMBL" id="QSQ26080.1"/>
    </source>
</evidence>
<protein>
    <submittedName>
        <fullName evidence="3">Alkaline phosphatase D family protein</fullName>
    </submittedName>
</protein>
<dbReference type="SUPFAM" id="SSF56300">
    <property type="entry name" value="Metallo-dependent phosphatases"/>
    <property type="match status" value="1"/>
</dbReference>
<sequence>MPRVLDRRTVLKCLAAVAASTAFGCSDDDDEMPVVEDRTFYPQSVASGDPRPTSVVIWTRAIDPGNADADVPLTVQVALDDRFSQRVLDLKNVTVSSAHDHVLKVKVTGLSPRTTYFFRFLQERNGRLVSSPVGRTRTAPDASTDTPVRFVVANCQDYNGRYYNTWQRLLQLDEDLDCVVFLGDYIYETTPEATIPGTTRQVHFSEPDGALKLASSTGTVLAAASLSNYRDLYKTYRSDTFLQQVHERYPFVVTWDDHEFSDDCWDAHANYTDGRQDEAEPDRRRNSEQAFFEYIPLDPSDLPEGPVDIDAIPLYPDSRIWRSFDFGTRMRLIVTDYRSRRPDHLIPEDAWPAAVAVDAATLTALGVAGSFTSDTFAYVDISAPEYTAELGILRAAYVQLAVSEGLAQQDAETRAADAVKGPQALAFVNPILTQAGRAAISPTGKPRGIGFVHMGKTAIFSRLGSRYVVVKDTFDVYAAARDIATGGEAEDAYGAEQSAFVLSAAEGPPTWKVLISSVSPTTMVWDLSNKPDVEPATVRNRYYFDVDQWDGFPQERARLLGELRGRTQDRTVVVAGDIHAAFASVELGVPALTAPAISSSSVKEEAGSQVEAAGFPPSSAVYRYVVTEQDATLREGNPNIAFVDTDSHGFTVVEVQADVVRAAYHLIPSSEAHTSYADQPEALASHFTRKDFIIQGGGISMG</sequence>
<feature type="domain" description="Phospholipase D N-terminal" evidence="2">
    <location>
        <begin position="44"/>
        <end position="138"/>
    </location>
</feature>
<dbReference type="PROSITE" id="PS51257">
    <property type="entry name" value="PROKAR_LIPOPROTEIN"/>
    <property type="match status" value="1"/>
</dbReference>
<dbReference type="Pfam" id="PF16655">
    <property type="entry name" value="PhoD_N"/>
    <property type="match status" value="1"/>
</dbReference>
<feature type="domain" description="PhoD-like phosphatase metallophosphatase" evidence="1">
    <location>
        <begin position="453"/>
        <end position="663"/>
    </location>
</feature>
<reference evidence="3 4" key="1">
    <citation type="submission" date="2021-02" db="EMBL/GenBank/DDBJ databases">
        <title>De Novo genome assembly of isolated myxobacteria.</title>
        <authorList>
            <person name="Stevens D.C."/>
        </authorList>
    </citation>
    <scope>NUCLEOTIDE SEQUENCE [LARGE SCALE GENOMIC DNA]</scope>
    <source>
        <strain evidence="4">SCPEA02</strain>
    </source>
</reference>
<dbReference type="PANTHER" id="PTHR43606">
    <property type="entry name" value="PHOSPHATASE, PUTATIVE (AFU_ORTHOLOGUE AFUA_6G08710)-RELATED"/>
    <property type="match status" value="1"/>
</dbReference>
<evidence type="ECO:0000259" key="2">
    <source>
        <dbReference type="Pfam" id="PF16655"/>
    </source>
</evidence>
<proteinExistence type="predicted"/>
<dbReference type="CDD" id="cd07389">
    <property type="entry name" value="MPP_PhoD"/>
    <property type="match status" value="1"/>
</dbReference>
<evidence type="ECO:0000259" key="1">
    <source>
        <dbReference type="Pfam" id="PF09423"/>
    </source>
</evidence>
<feature type="domain" description="PhoD-like phosphatase metallophosphatase" evidence="1">
    <location>
        <begin position="150"/>
        <end position="346"/>
    </location>
</feature>
<accession>A0ABX7P6G7</accession>
<gene>
    <name evidence="3" type="ORF">JY651_14630</name>
</gene>
<dbReference type="InterPro" id="IPR032093">
    <property type="entry name" value="PhoD_N"/>
</dbReference>
<dbReference type="InterPro" id="IPR029052">
    <property type="entry name" value="Metallo-depent_PP-like"/>
</dbReference>
<dbReference type="PANTHER" id="PTHR43606:SF2">
    <property type="entry name" value="ALKALINE PHOSPHATASE FAMILY PROTEIN (AFU_ORTHOLOGUE AFUA_5G03860)"/>
    <property type="match status" value="1"/>
</dbReference>
<organism evidence="3 4">
    <name type="scientific">Pyxidicoccus parkwayensis</name>
    <dbReference type="NCBI Taxonomy" id="2813578"/>
    <lineage>
        <taxon>Bacteria</taxon>
        <taxon>Pseudomonadati</taxon>
        <taxon>Myxococcota</taxon>
        <taxon>Myxococcia</taxon>
        <taxon>Myxococcales</taxon>
        <taxon>Cystobacterineae</taxon>
        <taxon>Myxococcaceae</taxon>
        <taxon>Pyxidicoccus</taxon>
    </lineage>
</organism>
<name>A0ABX7P6G7_9BACT</name>
<dbReference type="Pfam" id="PF09423">
    <property type="entry name" value="PhoD"/>
    <property type="match status" value="2"/>
</dbReference>
<dbReference type="Gene3D" id="3.60.21.70">
    <property type="entry name" value="PhoD-like phosphatase"/>
    <property type="match status" value="2"/>
</dbReference>
<dbReference type="InterPro" id="IPR052900">
    <property type="entry name" value="Phospholipid_Metab_Enz"/>
</dbReference>
<dbReference type="RefSeq" id="WP_206727630.1">
    <property type="nucleotide sequence ID" value="NZ_CP071090.1"/>
</dbReference>
<dbReference type="InterPro" id="IPR018946">
    <property type="entry name" value="PhoD-like_MPP"/>
</dbReference>
<dbReference type="Gene3D" id="2.60.40.380">
    <property type="entry name" value="Purple acid phosphatase-like, N-terminal"/>
    <property type="match status" value="1"/>
</dbReference>